<dbReference type="PANTHER" id="PTHR13274">
    <property type="entry name" value="MITOCHONDRIAL RIBOSOMAL PROTEIN S25"/>
    <property type="match status" value="1"/>
</dbReference>
<sequence>MVGVLRRMNKLKAKRCVQLLGMRHGPGAAILPSEITMIHMEFAHKWRDGHFGPRKFWRICLPRLKYWNPTVPMIVNRTQNNDGPATMSIYFRQQSSSASDQQASRPQPPASQADGSAKAPAPAEGERVVTIDMKRQHSDAILADFLTKTGAVPVVPTPQEEAELRDVQELKERGAVDREVMRKHLEAERREAALMKQARNEAAAMKQNS</sequence>
<dbReference type="SUPFAM" id="SSF52833">
    <property type="entry name" value="Thioredoxin-like"/>
    <property type="match status" value="1"/>
</dbReference>
<feature type="domain" description="Ribosomal protein/NADH dehydrogenase" evidence="6">
    <location>
        <begin position="45"/>
        <end position="152"/>
    </location>
</feature>
<dbReference type="InParanoid" id="A0A507AWP8"/>
<feature type="region of interest" description="Disordered" evidence="5">
    <location>
        <begin position="93"/>
        <end position="125"/>
    </location>
</feature>
<comment type="caution">
    <text evidence="7">The sequence shown here is derived from an EMBL/GenBank/DDBJ whole genome shotgun (WGS) entry which is preliminary data.</text>
</comment>
<dbReference type="GO" id="GO:0005739">
    <property type="term" value="C:mitochondrion"/>
    <property type="evidence" value="ECO:0007669"/>
    <property type="project" value="UniProtKB-SubCell"/>
</dbReference>
<dbReference type="EMBL" id="SKBQ01000023">
    <property type="protein sequence ID" value="TPX15205.1"/>
    <property type="molecule type" value="Genomic_DNA"/>
</dbReference>
<dbReference type="InterPro" id="IPR036249">
    <property type="entry name" value="Thioredoxin-like_sf"/>
</dbReference>
<dbReference type="PANTHER" id="PTHR13274:SF2">
    <property type="entry name" value="SMALL RIBOSOMAL SUBUNIT PROTEIN MS25"/>
    <property type="match status" value="1"/>
</dbReference>
<dbReference type="GO" id="GO:0005840">
    <property type="term" value="C:ribosome"/>
    <property type="evidence" value="ECO:0007669"/>
    <property type="project" value="UniProtKB-KW"/>
</dbReference>
<name>A0A507AWP8_9PEZI</name>
<keyword evidence="2" id="KW-0689">Ribosomal protein</keyword>
<comment type="subcellular location">
    <subcellularLocation>
        <location evidence="1">Mitochondrion</location>
    </subcellularLocation>
</comment>
<gene>
    <name evidence="7" type="ORF">E0L32_004763</name>
</gene>
<evidence type="ECO:0000313" key="7">
    <source>
        <dbReference type="EMBL" id="TPX15205.1"/>
    </source>
</evidence>
<accession>A0A507AWP8</accession>
<reference evidence="7 8" key="1">
    <citation type="submission" date="2019-06" db="EMBL/GenBank/DDBJ databases">
        <title>Draft genome sequence of the filamentous fungus Phialemoniopsis curvata isolated from diesel fuel.</title>
        <authorList>
            <person name="Varaljay V.A."/>
            <person name="Lyon W.J."/>
            <person name="Crouch A.L."/>
            <person name="Drake C.E."/>
            <person name="Hollomon J.M."/>
            <person name="Nadeau L.J."/>
            <person name="Nunn H.S."/>
            <person name="Stevenson B.S."/>
            <person name="Bojanowski C.L."/>
            <person name="Crookes-Goodson W.J."/>
        </authorList>
    </citation>
    <scope>NUCLEOTIDE SEQUENCE [LARGE SCALE GENOMIC DNA]</scope>
    <source>
        <strain evidence="7 8">D216</strain>
    </source>
</reference>
<evidence type="ECO:0000256" key="2">
    <source>
        <dbReference type="ARBA" id="ARBA00022980"/>
    </source>
</evidence>
<evidence type="ECO:0000259" key="6">
    <source>
        <dbReference type="SMART" id="SM00916"/>
    </source>
</evidence>
<dbReference type="GeneID" id="41972210"/>
<proteinExistence type="predicted"/>
<dbReference type="STRING" id="1093900.A0A507AWP8"/>
<evidence type="ECO:0000256" key="1">
    <source>
        <dbReference type="ARBA" id="ARBA00004173"/>
    </source>
</evidence>
<feature type="compositionally biased region" description="Low complexity" evidence="5">
    <location>
        <begin position="93"/>
        <end position="114"/>
    </location>
</feature>
<dbReference type="Pfam" id="PF05047">
    <property type="entry name" value="L51_S25_CI-B8"/>
    <property type="match status" value="1"/>
</dbReference>
<dbReference type="OrthoDB" id="1696305at2759"/>
<keyword evidence="8" id="KW-1185">Reference proteome</keyword>
<evidence type="ECO:0000256" key="3">
    <source>
        <dbReference type="ARBA" id="ARBA00023128"/>
    </source>
</evidence>
<organism evidence="7 8">
    <name type="scientific">Thyridium curvatum</name>
    <dbReference type="NCBI Taxonomy" id="1093900"/>
    <lineage>
        <taxon>Eukaryota</taxon>
        <taxon>Fungi</taxon>
        <taxon>Dikarya</taxon>
        <taxon>Ascomycota</taxon>
        <taxon>Pezizomycotina</taxon>
        <taxon>Sordariomycetes</taxon>
        <taxon>Sordariomycetidae</taxon>
        <taxon>Thyridiales</taxon>
        <taxon>Thyridiaceae</taxon>
        <taxon>Thyridium</taxon>
    </lineage>
</organism>
<dbReference type="SMART" id="SM00916">
    <property type="entry name" value="L51_S25_CI-B8"/>
    <property type="match status" value="1"/>
</dbReference>
<dbReference type="RefSeq" id="XP_030996916.1">
    <property type="nucleotide sequence ID" value="XM_031139209.1"/>
</dbReference>
<evidence type="ECO:0000313" key="8">
    <source>
        <dbReference type="Proteomes" id="UP000319257"/>
    </source>
</evidence>
<dbReference type="Proteomes" id="UP000319257">
    <property type="component" value="Unassembled WGS sequence"/>
</dbReference>
<dbReference type="AlphaFoldDB" id="A0A507AWP8"/>
<evidence type="ECO:0000256" key="5">
    <source>
        <dbReference type="SAM" id="MobiDB-lite"/>
    </source>
</evidence>
<dbReference type="GO" id="GO:0003735">
    <property type="term" value="F:structural constituent of ribosome"/>
    <property type="evidence" value="ECO:0007669"/>
    <property type="project" value="InterPro"/>
</dbReference>
<dbReference type="InterPro" id="IPR040049">
    <property type="entry name" value="Ribosomal_mS25/mL61"/>
</dbReference>
<dbReference type="GO" id="GO:1990904">
    <property type="term" value="C:ribonucleoprotein complex"/>
    <property type="evidence" value="ECO:0007669"/>
    <property type="project" value="UniProtKB-KW"/>
</dbReference>
<protein>
    <recommendedName>
        <fullName evidence="6">Ribosomal protein/NADH dehydrogenase domain-containing protein</fullName>
    </recommendedName>
</protein>
<dbReference type="FunCoup" id="A0A507AWP8">
    <property type="interactions" value="82"/>
</dbReference>
<keyword evidence="3" id="KW-0496">Mitochondrion</keyword>
<evidence type="ECO:0000256" key="4">
    <source>
        <dbReference type="ARBA" id="ARBA00023274"/>
    </source>
</evidence>
<keyword evidence="4" id="KW-0687">Ribonucleoprotein</keyword>
<dbReference type="InterPro" id="IPR007741">
    <property type="entry name" value="Ribosomal_mL43/mS25/NADH_DH"/>
</dbReference>